<dbReference type="PROSITE" id="PS00151">
    <property type="entry name" value="ACYLPHOSPHATASE_2"/>
    <property type="match status" value="1"/>
</dbReference>
<dbReference type="InterPro" id="IPR001792">
    <property type="entry name" value="Acylphosphatase-like_dom"/>
</dbReference>
<sequence length="92" mass="10609">MGLKQVQIFVRGRVQGVFFRASTQRESRRLGLSGWVRNRPDGGVEILAEGEEDQLKELASWAHRGPSAARVERVDVRWRSFSGDYFDFRIVE</sequence>
<dbReference type="InterPro" id="IPR020456">
    <property type="entry name" value="Acylphosphatase"/>
</dbReference>
<dbReference type="EC" id="3.6.1.7" evidence="2 4"/>
<reference evidence="8 9" key="1">
    <citation type="submission" date="2015-07" db="EMBL/GenBank/DDBJ databases">
        <title>Genome analysis of myxobacterium Chondromyces crocatus Cm c5 reveals a high potential for natural compound synthesis and the genetic basis for the loss of fruiting body formation.</title>
        <authorList>
            <person name="Zaburannyi N."/>
            <person name="Bunk B."/>
            <person name="Maier J."/>
            <person name="Overmann J."/>
            <person name="Mueller R."/>
        </authorList>
    </citation>
    <scope>NUCLEOTIDE SEQUENCE [LARGE SCALE GENOMIC DNA]</scope>
    <source>
        <strain evidence="8 9">Cm c5</strain>
    </source>
</reference>
<evidence type="ECO:0000259" key="7">
    <source>
        <dbReference type="PROSITE" id="PS51160"/>
    </source>
</evidence>
<feature type="active site" evidence="4">
    <location>
        <position position="20"/>
    </location>
</feature>
<accession>A0A0K1E7J8</accession>
<evidence type="ECO:0000256" key="6">
    <source>
        <dbReference type="RuleBase" id="RU004168"/>
    </source>
</evidence>
<feature type="domain" description="Acylphosphatase-like" evidence="7">
    <location>
        <begin position="5"/>
        <end position="92"/>
    </location>
</feature>
<evidence type="ECO:0000256" key="4">
    <source>
        <dbReference type="PROSITE-ProRule" id="PRU00520"/>
    </source>
</evidence>
<dbReference type="PANTHER" id="PTHR47268:SF4">
    <property type="entry name" value="ACYLPHOSPHATASE"/>
    <property type="match status" value="1"/>
</dbReference>
<evidence type="ECO:0000256" key="3">
    <source>
        <dbReference type="ARBA" id="ARBA00047645"/>
    </source>
</evidence>
<dbReference type="Pfam" id="PF00708">
    <property type="entry name" value="Acylphosphatase"/>
    <property type="match status" value="1"/>
</dbReference>
<keyword evidence="4 5" id="KW-0378">Hydrolase</keyword>
<gene>
    <name evidence="8" type="primary">acyP</name>
    <name evidence="8" type="ORF">CMC5_007670</name>
</gene>
<dbReference type="Proteomes" id="UP000067626">
    <property type="component" value="Chromosome"/>
</dbReference>
<dbReference type="PROSITE" id="PS51160">
    <property type="entry name" value="ACYLPHOSPHATASE_3"/>
    <property type="match status" value="1"/>
</dbReference>
<comment type="similarity">
    <text evidence="1 6">Belongs to the acylphosphatase family.</text>
</comment>
<feature type="active site" evidence="4">
    <location>
        <position position="38"/>
    </location>
</feature>
<dbReference type="PANTHER" id="PTHR47268">
    <property type="entry name" value="ACYLPHOSPHATASE"/>
    <property type="match status" value="1"/>
</dbReference>
<dbReference type="AlphaFoldDB" id="A0A0K1E7J8"/>
<dbReference type="SUPFAM" id="SSF54975">
    <property type="entry name" value="Acylphosphatase/BLUF domain-like"/>
    <property type="match status" value="1"/>
</dbReference>
<dbReference type="KEGG" id="ccro:CMC5_007670"/>
<evidence type="ECO:0000256" key="1">
    <source>
        <dbReference type="ARBA" id="ARBA00005614"/>
    </source>
</evidence>
<evidence type="ECO:0000256" key="2">
    <source>
        <dbReference type="ARBA" id="ARBA00012150"/>
    </source>
</evidence>
<protein>
    <recommendedName>
        <fullName evidence="2 4">Acylphosphatase</fullName>
        <ecNumber evidence="2 4">3.6.1.7</ecNumber>
    </recommendedName>
</protein>
<dbReference type="STRING" id="52.CMC5_007670"/>
<keyword evidence="9" id="KW-1185">Reference proteome</keyword>
<dbReference type="Gene3D" id="3.30.70.100">
    <property type="match status" value="1"/>
</dbReference>
<dbReference type="PATRIC" id="fig|52.7.peg.827"/>
<dbReference type="EMBL" id="CP012159">
    <property type="protein sequence ID" value="AKT36647.1"/>
    <property type="molecule type" value="Genomic_DNA"/>
</dbReference>
<comment type="catalytic activity">
    <reaction evidence="3 4 5">
        <text>an acyl phosphate + H2O = a carboxylate + phosphate + H(+)</text>
        <dbReference type="Rhea" id="RHEA:14965"/>
        <dbReference type="ChEBI" id="CHEBI:15377"/>
        <dbReference type="ChEBI" id="CHEBI:15378"/>
        <dbReference type="ChEBI" id="CHEBI:29067"/>
        <dbReference type="ChEBI" id="CHEBI:43474"/>
        <dbReference type="ChEBI" id="CHEBI:59918"/>
        <dbReference type="EC" id="3.6.1.7"/>
    </reaction>
</comment>
<dbReference type="OrthoDB" id="5295388at2"/>
<evidence type="ECO:0000313" key="9">
    <source>
        <dbReference type="Proteomes" id="UP000067626"/>
    </source>
</evidence>
<dbReference type="InterPro" id="IPR036046">
    <property type="entry name" value="Acylphosphatase-like_dom_sf"/>
</dbReference>
<name>A0A0K1E7J8_CHOCO</name>
<dbReference type="PRINTS" id="PR00112">
    <property type="entry name" value="ACYLPHPHTASE"/>
</dbReference>
<dbReference type="GO" id="GO:0003998">
    <property type="term" value="F:acylphosphatase activity"/>
    <property type="evidence" value="ECO:0007669"/>
    <property type="project" value="UniProtKB-EC"/>
</dbReference>
<proteinExistence type="inferred from homology"/>
<dbReference type="PROSITE" id="PS00150">
    <property type="entry name" value="ACYLPHOSPHATASE_1"/>
    <property type="match status" value="1"/>
</dbReference>
<dbReference type="RefSeq" id="WP_082362218.1">
    <property type="nucleotide sequence ID" value="NZ_CP012159.1"/>
</dbReference>
<dbReference type="InterPro" id="IPR017968">
    <property type="entry name" value="Acylphosphatase_CS"/>
</dbReference>
<organism evidence="8 9">
    <name type="scientific">Chondromyces crocatus</name>
    <dbReference type="NCBI Taxonomy" id="52"/>
    <lineage>
        <taxon>Bacteria</taxon>
        <taxon>Pseudomonadati</taxon>
        <taxon>Myxococcota</taxon>
        <taxon>Polyangia</taxon>
        <taxon>Polyangiales</taxon>
        <taxon>Polyangiaceae</taxon>
        <taxon>Chondromyces</taxon>
    </lineage>
</organism>
<evidence type="ECO:0000313" key="8">
    <source>
        <dbReference type="EMBL" id="AKT36647.1"/>
    </source>
</evidence>
<evidence type="ECO:0000256" key="5">
    <source>
        <dbReference type="RuleBase" id="RU000553"/>
    </source>
</evidence>